<name>A0ABN7XT21_GIGMA</name>
<proteinExistence type="predicted"/>
<dbReference type="Proteomes" id="UP000789901">
    <property type="component" value="Unassembled WGS sequence"/>
</dbReference>
<keyword evidence="4" id="KW-0862">Zinc</keyword>
<dbReference type="PANTHER" id="PTHR46481:SF10">
    <property type="entry name" value="ZINC FINGER BED DOMAIN-CONTAINING PROTEIN 39"/>
    <property type="match status" value="1"/>
</dbReference>
<dbReference type="SUPFAM" id="SSF53098">
    <property type="entry name" value="Ribonuclease H-like"/>
    <property type="match status" value="1"/>
</dbReference>
<keyword evidence="7" id="KW-1185">Reference proteome</keyword>
<gene>
    <name evidence="6" type="ORF">GMARGA_LOCUS46431</name>
</gene>
<dbReference type="InterPro" id="IPR052035">
    <property type="entry name" value="ZnF_BED_domain_contain"/>
</dbReference>
<evidence type="ECO:0000256" key="1">
    <source>
        <dbReference type="ARBA" id="ARBA00004123"/>
    </source>
</evidence>
<organism evidence="6 7">
    <name type="scientific">Gigaspora margarita</name>
    <dbReference type="NCBI Taxonomy" id="4874"/>
    <lineage>
        <taxon>Eukaryota</taxon>
        <taxon>Fungi</taxon>
        <taxon>Fungi incertae sedis</taxon>
        <taxon>Mucoromycota</taxon>
        <taxon>Glomeromycotina</taxon>
        <taxon>Glomeromycetes</taxon>
        <taxon>Diversisporales</taxon>
        <taxon>Gigasporaceae</taxon>
        <taxon>Gigaspora</taxon>
    </lineage>
</organism>
<keyword evidence="2" id="KW-0479">Metal-binding</keyword>
<sequence length="103" mass="11854">LLAITLDNTTNNDTFVQELSLNLNKSNIDWDPEQIQAALNYIKDNINQLRELNSAIHTSSQRFELFENTCNACYIKCIKPILDCSTRWNSTFEMIKNGLILKS</sequence>
<protein>
    <submittedName>
        <fullName evidence="6">22844_t:CDS:1</fullName>
    </submittedName>
</protein>
<comment type="caution">
    <text evidence="6">The sequence shown here is derived from an EMBL/GenBank/DDBJ whole genome shotgun (WGS) entry which is preliminary data.</text>
</comment>
<evidence type="ECO:0000256" key="2">
    <source>
        <dbReference type="ARBA" id="ARBA00022723"/>
    </source>
</evidence>
<keyword evidence="5" id="KW-0539">Nucleus</keyword>
<dbReference type="InterPro" id="IPR012337">
    <property type="entry name" value="RNaseH-like_sf"/>
</dbReference>
<keyword evidence="3" id="KW-0863">Zinc-finger</keyword>
<evidence type="ECO:0000256" key="3">
    <source>
        <dbReference type="ARBA" id="ARBA00022771"/>
    </source>
</evidence>
<feature type="non-terminal residue" evidence="6">
    <location>
        <position position="1"/>
    </location>
</feature>
<dbReference type="PANTHER" id="PTHR46481">
    <property type="entry name" value="ZINC FINGER BED DOMAIN-CONTAINING PROTEIN 4"/>
    <property type="match status" value="1"/>
</dbReference>
<accession>A0ABN7XT21</accession>
<reference evidence="6 7" key="1">
    <citation type="submission" date="2021-06" db="EMBL/GenBank/DDBJ databases">
        <authorList>
            <person name="Kallberg Y."/>
            <person name="Tangrot J."/>
            <person name="Rosling A."/>
        </authorList>
    </citation>
    <scope>NUCLEOTIDE SEQUENCE [LARGE SCALE GENOMIC DNA]</scope>
    <source>
        <strain evidence="6 7">120-4 pot B 10/14</strain>
    </source>
</reference>
<evidence type="ECO:0000313" key="7">
    <source>
        <dbReference type="Proteomes" id="UP000789901"/>
    </source>
</evidence>
<comment type="subcellular location">
    <subcellularLocation>
        <location evidence="1">Nucleus</location>
    </subcellularLocation>
</comment>
<evidence type="ECO:0000256" key="5">
    <source>
        <dbReference type="ARBA" id="ARBA00023242"/>
    </source>
</evidence>
<evidence type="ECO:0000313" key="6">
    <source>
        <dbReference type="EMBL" id="CAG8857612.1"/>
    </source>
</evidence>
<dbReference type="EMBL" id="CAJVQB010172899">
    <property type="protein sequence ID" value="CAG8857612.1"/>
    <property type="molecule type" value="Genomic_DNA"/>
</dbReference>
<evidence type="ECO:0000256" key="4">
    <source>
        <dbReference type="ARBA" id="ARBA00022833"/>
    </source>
</evidence>
<feature type="non-terminal residue" evidence="6">
    <location>
        <position position="103"/>
    </location>
</feature>